<dbReference type="eggNOG" id="ENOG50323VS">
    <property type="taxonomic scope" value="Bacteria"/>
</dbReference>
<organism evidence="1 2">
    <name type="scientific">Dethiobacter alkaliphilus AHT 1</name>
    <dbReference type="NCBI Taxonomy" id="555088"/>
    <lineage>
        <taxon>Bacteria</taxon>
        <taxon>Bacillati</taxon>
        <taxon>Bacillota</taxon>
        <taxon>Dethiobacteria</taxon>
        <taxon>Dethiobacterales</taxon>
        <taxon>Dethiobacteraceae</taxon>
        <taxon>Dethiobacter</taxon>
    </lineage>
</organism>
<dbReference type="Proteomes" id="UP000006443">
    <property type="component" value="Unassembled WGS sequence"/>
</dbReference>
<comment type="caution">
    <text evidence="1">The sequence shown here is derived from an EMBL/GenBank/DDBJ whole genome shotgun (WGS) entry which is preliminary data.</text>
</comment>
<dbReference type="OrthoDB" id="1859262at2"/>
<dbReference type="STRING" id="555088.DealDRAFT_0525"/>
<dbReference type="RefSeq" id="WP_008514594.1">
    <property type="nucleotide sequence ID" value="NZ_ACJM01000002.1"/>
</dbReference>
<accession>C0GD74</accession>
<proteinExistence type="predicted"/>
<protein>
    <submittedName>
        <fullName evidence="1">Uncharacterized protein</fullName>
    </submittedName>
</protein>
<evidence type="ECO:0000313" key="2">
    <source>
        <dbReference type="Proteomes" id="UP000006443"/>
    </source>
</evidence>
<name>C0GD74_DETAL</name>
<evidence type="ECO:0000313" key="1">
    <source>
        <dbReference type="EMBL" id="EEG78595.1"/>
    </source>
</evidence>
<dbReference type="EMBL" id="ACJM01000002">
    <property type="protein sequence ID" value="EEG78595.1"/>
    <property type="molecule type" value="Genomic_DNA"/>
</dbReference>
<keyword evidence="2" id="KW-1185">Reference proteome</keyword>
<sequence>MAKTKIAMIFSLIIVLALIWWFMPNSLTSIDPEKVSVIIIFNGNTGNSTTISESDDVSYIIDSFNKTTIRKEKLSIGYMGYGYLLTIIKNDASIYNEFIINSANNIRKDPFFYQVTTNSIDYDYIQNLVD</sequence>
<gene>
    <name evidence="1" type="ORF">DealDRAFT_0525</name>
</gene>
<dbReference type="AlphaFoldDB" id="C0GD74"/>
<reference evidence="1 2" key="1">
    <citation type="submission" date="2009-02" db="EMBL/GenBank/DDBJ databases">
        <title>Sequencing of the draft genome and assembly of Dethiobacter alkaliphilus AHT 1.</title>
        <authorList>
            <consortium name="US DOE Joint Genome Institute (JGI-PGF)"/>
            <person name="Lucas S."/>
            <person name="Copeland A."/>
            <person name="Lapidus A."/>
            <person name="Glavina del Rio T."/>
            <person name="Dalin E."/>
            <person name="Tice H."/>
            <person name="Bruce D."/>
            <person name="Goodwin L."/>
            <person name="Pitluck S."/>
            <person name="Larimer F."/>
            <person name="Land M.L."/>
            <person name="Hauser L."/>
            <person name="Muyzer G."/>
        </authorList>
    </citation>
    <scope>NUCLEOTIDE SEQUENCE [LARGE SCALE GENOMIC DNA]</scope>
    <source>
        <strain evidence="1 2">AHT 1</strain>
    </source>
</reference>